<evidence type="ECO:0008006" key="6">
    <source>
        <dbReference type="Google" id="ProtNLM"/>
    </source>
</evidence>
<keyword evidence="1" id="KW-0880">Kelch repeat</keyword>
<accession>A0ABQ5S1Z6</accession>
<organism evidence="4 5">
    <name type="scientific">Volvox africanus</name>
    <dbReference type="NCBI Taxonomy" id="51714"/>
    <lineage>
        <taxon>Eukaryota</taxon>
        <taxon>Viridiplantae</taxon>
        <taxon>Chlorophyta</taxon>
        <taxon>core chlorophytes</taxon>
        <taxon>Chlorophyceae</taxon>
        <taxon>CS clade</taxon>
        <taxon>Chlamydomonadales</taxon>
        <taxon>Volvocaceae</taxon>
        <taxon>Volvox</taxon>
    </lineage>
</organism>
<evidence type="ECO:0000313" key="5">
    <source>
        <dbReference type="Proteomes" id="UP001165090"/>
    </source>
</evidence>
<dbReference type="Pfam" id="PF01344">
    <property type="entry name" value="Kelch_1"/>
    <property type="match status" value="1"/>
</dbReference>
<dbReference type="EMBL" id="BSDZ01000017">
    <property type="protein sequence ID" value="GLI63873.1"/>
    <property type="molecule type" value="Genomic_DNA"/>
</dbReference>
<dbReference type="Gene3D" id="2.120.10.80">
    <property type="entry name" value="Kelch-type beta propeller"/>
    <property type="match status" value="2"/>
</dbReference>
<reference evidence="4 5" key="1">
    <citation type="journal article" date="2023" name="IScience">
        <title>Expanded male sex-determining region conserved during the evolution of homothallism in the green alga Volvox.</title>
        <authorList>
            <person name="Yamamoto K."/>
            <person name="Matsuzaki R."/>
            <person name="Mahakham W."/>
            <person name="Heman W."/>
            <person name="Sekimoto H."/>
            <person name="Kawachi M."/>
            <person name="Minakuchi Y."/>
            <person name="Toyoda A."/>
            <person name="Nozaki H."/>
        </authorList>
    </citation>
    <scope>NUCLEOTIDE SEQUENCE [LARGE SCALE GENOMIC DNA]</scope>
    <source>
        <strain evidence="4 5">NIES-4468</strain>
    </source>
</reference>
<gene>
    <name evidence="4" type="ORF">VaNZ11_006989</name>
</gene>
<keyword evidence="2" id="KW-0677">Repeat</keyword>
<dbReference type="Pfam" id="PF24681">
    <property type="entry name" value="Kelch_KLHDC2_KLHL20_DRC7"/>
    <property type="match status" value="1"/>
</dbReference>
<dbReference type="InterPro" id="IPR006652">
    <property type="entry name" value="Kelch_1"/>
</dbReference>
<evidence type="ECO:0000256" key="3">
    <source>
        <dbReference type="SAM" id="MobiDB-lite"/>
    </source>
</evidence>
<feature type="compositionally biased region" description="Low complexity" evidence="3">
    <location>
        <begin position="630"/>
        <end position="641"/>
    </location>
</feature>
<evidence type="ECO:0000256" key="1">
    <source>
        <dbReference type="ARBA" id="ARBA00022441"/>
    </source>
</evidence>
<dbReference type="InterPro" id="IPR015915">
    <property type="entry name" value="Kelch-typ_b-propeller"/>
</dbReference>
<dbReference type="SUPFAM" id="SSF117281">
    <property type="entry name" value="Kelch motif"/>
    <property type="match status" value="2"/>
</dbReference>
<feature type="region of interest" description="Disordered" evidence="3">
    <location>
        <begin position="718"/>
        <end position="742"/>
    </location>
</feature>
<feature type="compositionally biased region" description="Low complexity" evidence="3">
    <location>
        <begin position="692"/>
        <end position="704"/>
    </location>
</feature>
<dbReference type="Proteomes" id="UP001165090">
    <property type="component" value="Unassembled WGS sequence"/>
</dbReference>
<feature type="compositionally biased region" description="Pro residues" evidence="3">
    <location>
        <begin position="674"/>
        <end position="683"/>
    </location>
</feature>
<dbReference type="PANTHER" id="PTHR46093:SF13">
    <property type="entry name" value="RAB9 EFFECTOR PROTEIN WITH KELCH MOTIFS"/>
    <property type="match status" value="1"/>
</dbReference>
<feature type="region of interest" description="Disordered" evidence="3">
    <location>
        <begin position="599"/>
        <end position="704"/>
    </location>
</feature>
<protein>
    <recommendedName>
        <fullName evidence="6">BTB domain-containing protein</fullName>
    </recommendedName>
</protein>
<comment type="caution">
    <text evidence="4">The sequence shown here is derived from an EMBL/GenBank/DDBJ whole genome shotgun (WGS) entry which is preliminary data.</text>
</comment>
<sequence length="888" mass="92158">MQWLPCSASIHGTSVTTARFGHTTVCISGTGSVWGTDLVVVFGGVSYSDSADSALDHHAALADVTVLQAEGDMWFAPQVSPANADGLHPEPRAFHCAAAVDRRMYIFGGHVMSYDSVLNKKRRRFFNDLWCLDTVGASETDNDTWTWQCLGPGAGPGIIGLGAGAEAPSRRDMATLTRAGASCLLLFGGRLESGRVAGDAWVLDLNTHTWSQLRVPGPAPPPRKMHSAVYLTNRVVIFGGERDTGLLDDLWTLKGVDGAEPAKWTQIKLRPAPSGRFGHAMAASGSRLAVFGGCLDHSTLLSFSRTYVQCNELWVLDMATFSWHRLEAPEGVTSVCGQALEDPNLLPLLQQQAQEEAEEADERPINHRLLALPLERMCHSLVTVGPEAMGRLLLLGGRKREGICEDAWWLTMGPDNLTPALIVPRPEALAAALNAIAVQRATRHMAQPTPQRSAATATATVSPRYSGSALLGPAPAAAPPPVLPNPSLLSTLLRKSQPPAAGGAASAHYHHQQQQQQQQQQPAVMPQLPPGRPSDGGGGSAWEGGNVQGSSGPSLTAVSAPPLAAISGSQRMAVSKSAGSITLDPPVAAAAGALAMPSISFTNGQQPQGQGNGAGGGGSGAGRERVADAITRITTRITNTIRRPDTAGRGGTVITSPPPAAASAIQSSNDSYQPPAPPEPQPHPGSGCGPESKAPPASPSGLAASLAPEVQASLDRLRGSLGLPPQGSPSTAPSSPGELDPGQALAALGRRVVEEGAGVCATESPQAGPGDAVSLARRQLLGCPPERLTVAQLGVVLADCQALLKTRTAAAWDGLERETHHLAVGQTPTEDSGSIKGPAESAGTAAHERAALTCLVASSSHWLNGVRPGELRLGDVPRMMASYAELLG</sequence>
<feature type="compositionally biased region" description="Low complexity" evidence="3">
    <location>
        <begin position="496"/>
        <end position="526"/>
    </location>
</feature>
<feature type="region of interest" description="Disordered" evidence="3">
    <location>
        <begin position="496"/>
        <end position="556"/>
    </location>
</feature>
<proteinExistence type="predicted"/>
<evidence type="ECO:0000256" key="2">
    <source>
        <dbReference type="ARBA" id="ARBA00022737"/>
    </source>
</evidence>
<keyword evidence="5" id="KW-1185">Reference proteome</keyword>
<evidence type="ECO:0000313" key="4">
    <source>
        <dbReference type="EMBL" id="GLI63873.1"/>
    </source>
</evidence>
<name>A0ABQ5S1Z6_9CHLO</name>
<dbReference type="PANTHER" id="PTHR46093">
    <property type="entry name" value="ACYL-COA-BINDING DOMAIN-CONTAINING PROTEIN 5"/>
    <property type="match status" value="1"/>
</dbReference>
<feature type="compositionally biased region" description="Gly residues" evidence="3">
    <location>
        <begin position="610"/>
        <end position="621"/>
    </location>
</feature>